<dbReference type="Pfam" id="PF07244">
    <property type="entry name" value="POTRA"/>
    <property type="match status" value="1"/>
</dbReference>
<evidence type="ECO:0008006" key="11">
    <source>
        <dbReference type="Google" id="ProtNLM"/>
    </source>
</evidence>
<dbReference type="GO" id="GO:0016787">
    <property type="term" value="F:hydrolase activity"/>
    <property type="evidence" value="ECO:0007669"/>
    <property type="project" value="UniProtKB-UniRule"/>
</dbReference>
<dbReference type="Gene3D" id="3.10.20.310">
    <property type="entry name" value="membrane protein fhac"/>
    <property type="match status" value="1"/>
</dbReference>
<sequence length="736" mass="82689">MIRPFLIVLNFLLILSFSEAPESYALSQAQSKSSVTNKPDSLRVGLVLSGGGAKGVAHIGVLKAIEESGLRIDYITGTSMGSLVGGLYAIGYNSDQLIELAKENNFVELFTENPERRYISNYEKGFDERTIVSFPISEKGIDLPAGIITGQNIYTYLSNLAWMAHSTDDFDEFPIPYAAIATDIETGEAVVFRSGYLPDAIRASISIPSAMVPHEINGKLYVDGGLARNIPVEDAIRMGANYIIAVDVSTPLVPQDSLQTLTEIMNQAVMYRINERGKQQKKMADLVIEVSELNKYDITDFDLMERFLDIGLEAGRRFMPEFRELANRQQGVAPERPGMEPPVPLPISNIIIEGNSLFDDEFILRKLEFEPGNRLTPDDIEARISKLYSSSYIDQVTYRIKPDTLYQYNLQVKIHESKRNNFNVGLRYESNTQASILLESSFQDLLHPGSINRLETRLGDRISIGTDYIYYGALGSRLAALTSVWFNSELVEWYSDFDRVSSFKSRTLKAEISAGNYFSTQNLFTVGIRKEFDYQDNEINPADIEPVSKGHHGIFAKYRYDSHNRKAYPSNGQKLVAEGYHSNTAFMSPLLFTSVAGLWEGFIPLSENLSFRHALYGGYTYGDDLPWNYWHTVNRYSDTFGYVRIGGFDTFQVASRNLQLASFGLQAEPVYHRFVGVDVYTGRFSDQWELSLNRSDFEYGISLSVGALTILGPIKAILSTSTIDSFQAEIQIGYQF</sequence>
<dbReference type="Gene3D" id="2.40.160.50">
    <property type="entry name" value="membrane protein fhac: a member of the omp85/tpsb transporter family"/>
    <property type="match status" value="1"/>
</dbReference>
<dbReference type="RefSeq" id="WP_109645430.1">
    <property type="nucleotide sequence ID" value="NZ_QGGB01000003.1"/>
</dbReference>
<organism evidence="9 10">
    <name type="scientific">Rhodohalobacter mucosus</name>
    <dbReference type="NCBI Taxonomy" id="2079485"/>
    <lineage>
        <taxon>Bacteria</taxon>
        <taxon>Pseudomonadati</taxon>
        <taxon>Balneolota</taxon>
        <taxon>Balneolia</taxon>
        <taxon>Balneolales</taxon>
        <taxon>Balneolaceae</taxon>
        <taxon>Rhodohalobacter</taxon>
    </lineage>
</organism>
<dbReference type="Pfam" id="PF01734">
    <property type="entry name" value="Patatin"/>
    <property type="match status" value="1"/>
</dbReference>
<evidence type="ECO:0000256" key="2">
    <source>
        <dbReference type="ARBA" id="ARBA00022801"/>
    </source>
</evidence>
<dbReference type="CDD" id="cd07205">
    <property type="entry name" value="Pat_PNPLA6_PNPLA7_NTE1_like"/>
    <property type="match status" value="1"/>
</dbReference>
<dbReference type="InterPro" id="IPR034746">
    <property type="entry name" value="POTRA"/>
</dbReference>
<dbReference type="InterPro" id="IPR010827">
    <property type="entry name" value="BamA/TamA_POTRA"/>
</dbReference>
<evidence type="ECO:0000313" key="10">
    <source>
        <dbReference type="Proteomes" id="UP000245533"/>
    </source>
</evidence>
<feature type="domain" description="PNPLA" evidence="7">
    <location>
        <begin position="46"/>
        <end position="236"/>
    </location>
</feature>
<dbReference type="GO" id="GO:0019867">
    <property type="term" value="C:outer membrane"/>
    <property type="evidence" value="ECO:0007669"/>
    <property type="project" value="InterPro"/>
</dbReference>
<protein>
    <recommendedName>
        <fullName evidence="11">NTE family protein</fullName>
    </recommendedName>
</protein>
<keyword evidence="3 6" id="KW-0442">Lipid degradation</keyword>
<dbReference type="PANTHER" id="PTHR14226">
    <property type="entry name" value="NEUROPATHY TARGET ESTERASE/SWISS CHEESE D.MELANOGASTER"/>
    <property type="match status" value="1"/>
</dbReference>
<feature type="short sequence motif" description="DGA/G" evidence="6">
    <location>
        <begin position="223"/>
        <end position="225"/>
    </location>
</feature>
<evidence type="ECO:0000256" key="5">
    <source>
        <dbReference type="ARBA" id="ARBA00023136"/>
    </source>
</evidence>
<keyword evidence="2 6" id="KW-0378">Hydrolase</keyword>
<comment type="subcellular location">
    <subcellularLocation>
        <location evidence="1">Membrane</location>
    </subcellularLocation>
</comment>
<feature type="domain" description="POTRA" evidence="8">
    <location>
        <begin position="345"/>
        <end position="417"/>
    </location>
</feature>
<evidence type="ECO:0000256" key="4">
    <source>
        <dbReference type="ARBA" id="ARBA00023098"/>
    </source>
</evidence>
<proteinExistence type="predicted"/>
<keyword evidence="4 6" id="KW-0443">Lipid metabolism</keyword>
<keyword evidence="5" id="KW-0472">Membrane</keyword>
<evidence type="ECO:0000256" key="1">
    <source>
        <dbReference type="ARBA" id="ARBA00004370"/>
    </source>
</evidence>
<dbReference type="GO" id="GO:0016042">
    <property type="term" value="P:lipid catabolic process"/>
    <property type="evidence" value="ECO:0007669"/>
    <property type="project" value="UniProtKB-UniRule"/>
</dbReference>
<evidence type="ECO:0000256" key="3">
    <source>
        <dbReference type="ARBA" id="ARBA00022963"/>
    </source>
</evidence>
<dbReference type="InterPro" id="IPR050301">
    <property type="entry name" value="NTE"/>
</dbReference>
<dbReference type="InterPro" id="IPR016035">
    <property type="entry name" value="Acyl_Trfase/lysoPLipase"/>
</dbReference>
<comment type="caution">
    <text evidence="9">The sequence shown here is derived from an EMBL/GenBank/DDBJ whole genome shotgun (WGS) entry which is preliminary data.</text>
</comment>
<dbReference type="PROSITE" id="PS51635">
    <property type="entry name" value="PNPLA"/>
    <property type="match status" value="1"/>
</dbReference>
<evidence type="ECO:0000256" key="6">
    <source>
        <dbReference type="PROSITE-ProRule" id="PRU01161"/>
    </source>
</evidence>
<dbReference type="PROSITE" id="PS51779">
    <property type="entry name" value="POTRA"/>
    <property type="match status" value="1"/>
</dbReference>
<dbReference type="OrthoDB" id="9770965at2"/>
<evidence type="ECO:0000259" key="7">
    <source>
        <dbReference type="PROSITE" id="PS51635"/>
    </source>
</evidence>
<keyword evidence="10" id="KW-1185">Reference proteome</keyword>
<dbReference type="InterPro" id="IPR002641">
    <property type="entry name" value="PNPLA_dom"/>
</dbReference>
<feature type="active site" description="Nucleophile" evidence="6">
    <location>
        <position position="79"/>
    </location>
</feature>
<dbReference type="AlphaFoldDB" id="A0A316TT34"/>
<gene>
    <name evidence="9" type="ORF">DDZ15_04805</name>
</gene>
<feature type="short sequence motif" description="GXSXG" evidence="6">
    <location>
        <begin position="77"/>
        <end position="81"/>
    </location>
</feature>
<evidence type="ECO:0000313" key="9">
    <source>
        <dbReference type="EMBL" id="PWN07580.1"/>
    </source>
</evidence>
<dbReference type="Gene3D" id="3.40.1090.10">
    <property type="entry name" value="Cytosolic phospholipase A2 catalytic domain"/>
    <property type="match status" value="2"/>
</dbReference>
<name>A0A316TT34_9BACT</name>
<feature type="short sequence motif" description="GXGXXG" evidence="6">
    <location>
        <begin position="50"/>
        <end position="55"/>
    </location>
</feature>
<evidence type="ECO:0000259" key="8">
    <source>
        <dbReference type="PROSITE" id="PS51779"/>
    </source>
</evidence>
<dbReference type="SUPFAM" id="SSF52151">
    <property type="entry name" value="FabD/lysophospholipase-like"/>
    <property type="match status" value="1"/>
</dbReference>
<feature type="active site" description="Proton acceptor" evidence="6">
    <location>
        <position position="223"/>
    </location>
</feature>
<dbReference type="PANTHER" id="PTHR14226:SF29">
    <property type="entry name" value="NEUROPATHY TARGET ESTERASE SWS"/>
    <property type="match status" value="1"/>
</dbReference>
<dbReference type="Proteomes" id="UP000245533">
    <property type="component" value="Unassembled WGS sequence"/>
</dbReference>
<accession>A0A316TT34</accession>
<reference evidence="9 10" key="1">
    <citation type="submission" date="2018-05" db="EMBL/GenBank/DDBJ databases">
        <title>Rhodohalobacter halophilus gen. nov., sp. nov., a moderately halophilic member of the family Balneolaceae.</title>
        <authorList>
            <person name="Liu Z.-W."/>
        </authorList>
    </citation>
    <scope>NUCLEOTIDE SEQUENCE [LARGE SCALE GENOMIC DNA]</scope>
    <source>
        <strain evidence="9 10">8A47</strain>
    </source>
</reference>
<dbReference type="EMBL" id="QGGB01000003">
    <property type="protein sequence ID" value="PWN07580.1"/>
    <property type="molecule type" value="Genomic_DNA"/>
</dbReference>